<gene>
    <name evidence="4" type="primary">Ice1</name>
</gene>
<evidence type="ECO:0000313" key="3">
    <source>
        <dbReference type="Proteomes" id="UP001652661"/>
    </source>
</evidence>
<feature type="region of interest" description="Disordered" evidence="2">
    <location>
        <begin position="1079"/>
        <end position="1164"/>
    </location>
</feature>
<evidence type="ECO:0000256" key="2">
    <source>
        <dbReference type="SAM" id="MobiDB-lite"/>
    </source>
</evidence>
<feature type="compositionally biased region" description="Basic and acidic residues" evidence="2">
    <location>
        <begin position="914"/>
        <end position="957"/>
    </location>
</feature>
<reference evidence="3" key="1">
    <citation type="submission" date="2025-05" db="UniProtKB">
        <authorList>
            <consortium name="RefSeq"/>
        </authorList>
    </citation>
    <scope>NUCLEOTIDE SEQUENCE [LARGE SCALE GENOMIC DNA]</scope>
    <source>
        <strain evidence="3">14028-0561.14</strain>
    </source>
</reference>
<feature type="compositionally biased region" description="Acidic residues" evidence="2">
    <location>
        <begin position="879"/>
        <end position="904"/>
    </location>
</feature>
<accession>A0A6P4IGE1</accession>
<evidence type="ECO:0000313" key="4">
    <source>
        <dbReference type="RefSeq" id="XP_017021633.1"/>
    </source>
</evidence>
<name>A0A6P4IGE1_DROKI</name>
<feature type="compositionally biased region" description="Acidic residues" evidence="2">
    <location>
        <begin position="835"/>
        <end position="848"/>
    </location>
</feature>
<feature type="compositionally biased region" description="Basic and acidic residues" evidence="2">
    <location>
        <begin position="861"/>
        <end position="878"/>
    </location>
</feature>
<feature type="compositionally biased region" description="Polar residues" evidence="2">
    <location>
        <begin position="1130"/>
        <end position="1141"/>
    </location>
</feature>
<feature type="compositionally biased region" description="Polar residues" evidence="2">
    <location>
        <begin position="715"/>
        <end position="724"/>
    </location>
</feature>
<feature type="compositionally biased region" description="Basic residues" evidence="2">
    <location>
        <begin position="465"/>
        <end position="475"/>
    </location>
</feature>
<reference evidence="4" key="2">
    <citation type="submission" date="2025-08" db="UniProtKB">
        <authorList>
            <consortium name="RefSeq"/>
        </authorList>
    </citation>
    <scope>IDENTIFICATION</scope>
    <source>
        <strain evidence="4">14028-0561.14</strain>
        <tissue evidence="4">Whole fly</tissue>
    </source>
</reference>
<evidence type="ECO:0000256" key="1">
    <source>
        <dbReference type="SAM" id="Coils"/>
    </source>
</evidence>
<protein>
    <submittedName>
        <fullName evidence="4">Little elongation complex subunit 1</fullName>
    </submittedName>
</protein>
<feature type="compositionally biased region" description="Basic and acidic residues" evidence="2">
    <location>
        <begin position="1089"/>
        <end position="1099"/>
    </location>
</feature>
<dbReference type="Proteomes" id="UP001652661">
    <property type="component" value="Chromosome 2R"/>
</dbReference>
<feature type="coiled-coil region" evidence="1">
    <location>
        <begin position="54"/>
        <end position="126"/>
    </location>
</feature>
<feature type="compositionally biased region" description="Polar residues" evidence="2">
    <location>
        <begin position="771"/>
        <end position="798"/>
    </location>
</feature>
<feature type="region of interest" description="Disordered" evidence="2">
    <location>
        <begin position="617"/>
        <end position="1054"/>
    </location>
</feature>
<keyword evidence="1" id="KW-0175">Coiled coil</keyword>
<feature type="compositionally biased region" description="Basic and acidic residues" evidence="2">
    <location>
        <begin position="1023"/>
        <end position="1033"/>
    </location>
</feature>
<feature type="compositionally biased region" description="Polar residues" evidence="2">
    <location>
        <begin position="669"/>
        <end position="681"/>
    </location>
</feature>
<dbReference type="OrthoDB" id="6368736at2759"/>
<dbReference type="RefSeq" id="XP_017021633.1">
    <property type="nucleotide sequence ID" value="XM_017166144.3"/>
</dbReference>
<feature type="compositionally biased region" description="Basic and acidic residues" evidence="2">
    <location>
        <begin position="746"/>
        <end position="756"/>
    </location>
</feature>
<feature type="compositionally biased region" description="Basic and acidic residues" evidence="2">
    <location>
        <begin position="975"/>
        <end position="1015"/>
    </location>
</feature>
<proteinExistence type="predicted"/>
<organism evidence="3 4">
    <name type="scientific">Drosophila kikkawai</name>
    <name type="common">Fruit fly</name>
    <dbReference type="NCBI Taxonomy" id="30033"/>
    <lineage>
        <taxon>Eukaryota</taxon>
        <taxon>Metazoa</taxon>
        <taxon>Ecdysozoa</taxon>
        <taxon>Arthropoda</taxon>
        <taxon>Hexapoda</taxon>
        <taxon>Insecta</taxon>
        <taxon>Pterygota</taxon>
        <taxon>Neoptera</taxon>
        <taxon>Endopterygota</taxon>
        <taxon>Diptera</taxon>
        <taxon>Brachycera</taxon>
        <taxon>Muscomorpha</taxon>
        <taxon>Ephydroidea</taxon>
        <taxon>Drosophilidae</taxon>
        <taxon>Drosophila</taxon>
        <taxon>Sophophora</taxon>
    </lineage>
</organism>
<feature type="compositionally biased region" description="Acidic residues" evidence="2">
    <location>
        <begin position="958"/>
        <end position="969"/>
    </location>
</feature>
<feature type="region of interest" description="Disordered" evidence="2">
    <location>
        <begin position="446"/>
        <end position="477"/>
    </location>
</feature>
<feature type="compositionally biased region" description="Polar residues" evidence="2">
    <location>
        <begin position="1100"/>
        <end position="1113"/>
    </location>
</feature>
<sequence length="1703" mass="192000">MDLEFPDIDIDHLLDTTTALEDGFLAPYKQIPMPKINGRVKERRIRLAERIAQGDDLIRQVKQLQAQNKKLADLQRTAQEVTDLYQKEKQQRLELQKKSQQLGDRCAELEKELDAQVIIGENLQEELEKRALPVDAKEVLGILLQLEQRLGDDAGLVRRDQNIVKKLKDYCKTANISMPTPKSPSPRNKRRSQATQTDAGPVPEKPILCSVAVQVENLIQTRDQSMQFKATTTTRGTTTASFIKKCHVGTTFPEPKPMPNVQQILDEMLSWRDEPLGPLSPLCDFPLEVEEQHMPATVSVATSTTLCNIHREIDFISEVPPQIKVSASRPPSRTMLDSVKEEARSSRELAKELLNFLPQNQSCLANLPPQAFEELWQVFGQMVLGLLQRRPSPPTVSQADFTRWLYELYEGTQCQPEENSSNSASKKDFSASTECMDVGLDPIIASPNISHGGDITPIRLPPKPKERKRKSKKRQAAASLIKPIAKRTCQEMKPAEDHPGNTQESVKLVEEQEPETAIQFLSNLNTFNMANCDNLDNMELDEEEMYLLQLTSKVTRQAEQEQATEGECVSHFPTLPKVLADTESSLKDDMELEHFNGITCKETDGKPDENLEHTANTENLEDSGGITCQETEGKPEENLPTLPDLFTEETDLPLSTCPKLKNKQKDKTIITSLPDLSTEVLNPSEPVLGSADFDMENQPKGKANTTNFLKEPPSSLDTSFNGSDSQKESNLCEKQLPSEETDSDLNSEKVFSDQEHPAFITEAIPEVDKNVYSSDSDSEDYTMQSVTGSLLDSNSCKSNKSKGRTLVDSKRSISYLFGSDSESEASEEQLPKEDTESEEDVSESESEIAETKTSFMDSEEEFNRSDSDSSEQKLPKEDTELDAAESEEDLSLSESEASEQELLEEVTKWSPIASKDEFYDKVSESESCKKLLPKQETKWRPIESEEEASKQQLPKEDTESDPIESEEDVSQGKSESSKQKLLKEASSEYKSESCKKLLSKEETKLPPEESEKELLDMEASSESFKEPLAKEHNSANIKTFNETDDKPEYKENKLNKKQTLKTNITDLPLVVAENHADQTELIPSLNRDSNSDLQKKEKLLSTQISSPALSSNDDSGDEDKLVIDAELPPSITSKDSPSTVTSKRKRTLSEIKSPPTPGEGRLTRQRAKQMLLEEKSQTENRISLVEQIRRQLQQALDKSEPLRRDPAPAKAVKQFQQTLSKLEPLKTDPAPAKSVEKFQPAVNKSEPPKGIYSPDPAKSKKNPDEPEQSFGSYEESPASPCAEPLDDNVDSIPEIPLEQPNGLQYGGQPKSIIEHVIDEYKAQPKLSQLRRKTLGKSQQKLCSSIGKYLEESLDLEDFSLEVYKLTKDEAVIVNALVVVITKMGIEGNPLQRLISALNYFKFMPRFLAELEERLFRNTKERPPTELAMKYVKLYLEAVSNTARVTQEYTNPARLLLAKLLYHYEQDMPETVLAVLRQFPTALPHREERQYDHSDPLITVIKHLLMSRTYDMQDPDGAERLLLSKLRFEYHYQPFEPSKQQVLENLVEKLKAGRSLEQLGYAFALFCRRSPHLKVVDLVTEHLMPLATSYCDLAQDESYDDRLVAVLQCISMVLKPLPLDTDISALVGLVKRLIVAVPRPGVQQAAVQACLRLQRFGFQTIRDALQNYRPKYPLDPLTRAMLRCFAERRKQYHILATKGICARK</sequence>
<feature type="compositionally biased region" description="Basic and acidic residues" evidence="2">
    <location>
        <begin position="1041"/>
        <end position="1054"/>
    </location>
</feature>
<feature type="region of interest" description="Disordered" evidence="2">
    <location>
        <begin position="1196"/>
        <end position="1304"/>
    </location>
</feature>
<keyword evidence="3" id="KW-1185">Reference proteome</keyword>
<feature type="compositionally biased region" description="Basic and acidic residues" evidence="2">
    <location>
        <begin position="1197"/>
        <end position="1207"/>
    </location>
</feature>
<feature type="region of interest" description="Disordered" evidence="2">
    <location>
        <begin position="174"/>
        <end position="203"/>
    </location>
</feature>